<dbReference type="EMBL" id="SBJO01000144">
    <property type="protein sequence ID" value="KAF9762679.1"/>
    <property type="molecule type" value="Genomic_DNA"/>
</dbReference>
<name>A0A9P6GXS0_9MICR</name>
<evidence type="ECO:0000313" key="2">
    <source>
        <dbReference type="Proteomes" id="UP000740883"/>
    </source>
</evidence>
<proteinExistence type="predicted"/>
<organism evidence="1 2">
    <name type="scientific">Nosema granulosis</name>
    <dbReference type="NCBI Taxonomy" id="83296"/>
    <lineage>
        <taxon>Eukaryota</taxon>
        <taxon>Fungi</taxon>
        <taxon>Fungi incertae sedis</taxon>
        <taxon>Microsporidia</taxon>
        <taxon>Nosematidae</taxon>
        <taxon>Nosema</taxon>
    </lineage>
</organism>
<dbReference type="Proteomes" id="UP000740883">
    <property type="component" value="Unassembled WGS sequence"/>
</dbReference>
<dbReference type="OrthoDB" id="2195663at2759"/>
<comment type="caution">
    <text evidence="1">The sequence shown here is derived from an EMBL/GenBank/DDBJ whole genome shotgun (WGS) entry which is preliminary data.</text>
</comment>
<sequence>MRENTTDDEEKLLLAREYEKYLKDIETAETRERHYHFKEIGYNEAFSKYGEDLEYLGVIFGFISETEIDTGDFIDLLSSIKMKIDIKKFTKNILKNKTKELKEIKIILNKLCN</sequence>
<reference evidence="1 2" key="1">
    <citation type="journal article" date="2020" name="Genome Biol. Evol.">
        <title>Comparative genomics of strictly vertically transmitted, feminizing microsporidia endosymbionts of amphipod crustaceans.</title>
        <authorList>
            <person name="Cormier A."/>
            <person name="Chebbi M.A."/>
            <person name="Giraud I."/>
            <person name="Wattier R."/>
            <person name="Teixeira M."/>
            <person name="Gilbert C."/>
            <person name="Rigaud T."/>
            <person name="Cordaux R."/>
        </authorList>
    </citation>
    <scope>NUCLEOTIDE SEQUENCE [LARGE SCALE GENOMIC DNA]</scope>
    <source>
        <strain evidence="1 2">Ou3-Ou53</strain>
    </source>
</reference>
<protein>
    <submittedName>
        <fullName evidence="1">Uncharacterized protein</fullName>
    </submittedName>
</protein>
<keyword evidence="2" id="KW-1185">Reference proteome</keyword>
<accession>A0A9P6GXS0</accession>
<gene>
    <name evidence="1" type="ORF">NGRA_1836</name>
</gene>
<evidence type="ECO:0000313" key="1">
    <source>
        <dbReference type="EMBL" id="KAF9762679.1"/>
    </source>
</evidence>
<dbReference type="AlphaFoldDB" id="A0A9P6GXS0"/>